<comment type="caution">
    <text evidence="1">The sequence shown here is derived from an EMBL/GenBank/DDBJ whole genome shotgun (WGS) entry which is preliminary data.</text>
</comment>
<name>A0A2N5GIC0_9BACI</name>
<evidence type="ECO:0000313" key="4">
    <source>
        <dbReference type="Proteomes" id="UP000235114"/>
    </source>
</evidence>
<dbReference type="EMBL" id="PGVA01000044">
    <property type="protein sequence ID" value="PLR80739.1"/>
    <property type="molecule type" value="Genomic_DNA"/>
</dbReference>
<evidence type="ECO:0000313" key="3">
    <source>
        <dbReference type="Proteomes" id="UP000234951"/>
    </source>
</evidence>
<dbReference type="RefSeq" id="WP_101578566.1">
    <property type="nucleotide sequence ID" value="NZ_PGVA01000044.1"/>
</dbReference>
<sequence>MWFDKYEVSRKKKYSCPCSEKHYEDWDDEYEYDEDYDEDYDEPKKKCSKHKPKKKKLICKFVKDDYYDSY</sequence>
<dbReference type="Proteomes" id="UP000234951">
    <property type="component" value="Unassembled WGS sequence"/>
</dbReference>
<evidence type="ECO:0000313" key="2">
    <source>
        <dbReference type="EMBL" id="PLR98383.1"/>
    </source>
</evidence>
<dbReference type="EMBL" id="PGVD01000022">
    <property type="protein sequence ID" value="PLR98383.1"/>
    <property type="molecule type" value="Genomic_DNA"/>
</dbReference>
<reference evidence="1 3" key="1">
    <citation type="submission" date="2017-11" db="EMBL/GenBank/DDBJ databases">
        <title>Comparitive Functional Genomics of Dry Heat Resistant strains isolated from the Viking Spacecraft.</title>
        <authorList>
            <person name="Seuylemezian A."/>
            <person name="Cooper K."/>
            <person name="Vaishampayan P."/>
        </authorList>
    </citation>
    <scope>NUCLEOTIDE SEQUENCE [LARGE SCALE GENOMIC DNA]</scope>
    <source>
        <strain evidence="1 3">M4.6</strain>
    </source>
</reference>
<reference evidence="2 4" key="2">
    <citation type="submission" date="2017-12" db="EMBL/GenBank/DDBJ databases">
        <title>Comparative Functional Genomics of Dry Heat Resistant strains isolated from the Viking Spacecraft.</title>
        <authorList>
            <person name="Seuylemezian A."/>
            <person name="Cooper K."/>
            <person name="Vaishampayan P."/>
        </authorList>
    </citation>
    <scope>NUCLEOTIDE SEQUENCE [LARGE SCALE GENOMIC DNA]</scope>
    <source>
        <strain evidence="2 4">ATCC 29669</strain>
    </source>
</reference>
<gene>
    <name evidence="1" type="ORF">CU635_16940</name>
    <name evidence="2" type="ORF">CVD25_08430</name>
</gene>
<dbReference type="Proteomes" id="UP000235114">
    <property type="component" value="Unassembled WGS sequence"/>
</dbReference>
<keyword evidence="4" id="KW-1185">Reference proteome</keyword>
<protein>
    <submittedName>
        <fullName evidence="1">Uncharacterized protein</fullName>
    </submittedName>
</protein>
<organism evidence="1 3">
    <name type="scientific">Bacillus canaveralius</name>
    <dbReference type="NCBI Taxonomy" id="1403243"/>
    <lineage>
        <taxon>Bacteria</taxon>
        <taxon>Bacillati</taxon>
        <taxon>Bacillota</taxon>
        <taxon>Bacilli</taxon>
        <taxon>Bacillales</taxon>
        <taxon>Bacillaceae</taxon>
        <taxon>Bacillus</taxon>
    </lineage>
</organism>
<dbReference type="AlphaFoldDB" id="A0A2N5GIC0"/>
<proteinExistence type="predicted"/>
<evidence type="ECO:0000313" key="1">
    <source>
        <dbReference type="EMBL" id="PLR80739.1"/>
    </source>
</evidence>
<accession>A0A2N5GIC0</accession>